<dbReference type="InterPro" id="IPR010982">
    <property type="entry name" value="Lambda_DNA-bd_dom_sf"/>
</dbReference>
<dbReference type="RefSeq" id="WP_112089919.1">
    <property type="nucleotide sequence ID" value="NZ_JAEKBY010000002.1"/>
</dbReference>
<sequence length="90" mass="10364">MIRILLSKRLGELKWTQADLARATGIRPTTISDYYNEIAERMNLNHLDLICEALDCSPTEILVREPNPEPRVRNRTGFEKPVADQRKDGE</sequence>
<comment type="caution">
    <text evidence="3">The sequence shown here is derived from an EMBL/GenBank/DDBJ whole genome shotgun (WGS) entry which is preliminary data.</text>
</comment>
<name>A0A329UI15_9FIRM</name>
<dbReference type="GO" id="GO:0003677">
    <property type="term" value="F:DNA binding"/>
    <property type="evidence" value="ECO:0007669"/>
    <property type="project" value="InterPro"/>
</dbReference>
<evidence type="ECO:0000313" key="3">
    <source>
        <dbReference type="EMBL" id="RAW60693.1"/>
    </source>
</evidence>
<dbReference type="AlphaFoldDB" id="A0A329UI15"/>
<dbReference type="PROSITE" id="PS50943">
    <property type="entry name" value="HTH_CROC1"/>
    <property type="match status" value="1"/>
</dbReference>
<dbReference type="SUPFAM" id="SSF47413">
    <property type="entry name" value="lambda repressor-like DNA-binding domains"/>
    <property type="match status" value="1"/>
</dbReference>
<proteinExistence type="predicted"/>
<feature type="region of interest" description="Disordered" evidence="1">
    <location>
        <begin position="65"/>
        <end position="90"/>
    </location>
</feature>
<dbReference type="InterPro" id="IPR001387">
    <property type="entry name" value="Cro/C1-type_HTH"/>
</dbReference>
<reference evidence="3 4" key="1">
    <citation type="submission" date="2018-02" db="EMBL/GenBank/DDBJ databases">
        <title>Complete genome sequencing of Faecalibacterium prausnitzii strains isolated from the human gut.</title>
        <authorList>
            <person name="Fitzgerald B.C."/>
            <person name="Shkoporov A.N."/>
            <person name="Ross P.R."/>
            <person name="Hill C."/>
        </authorList>
    </citation>
    <scope>NUCLEOTIDE SEQUENCE [LARGE SCALE GENOMIC DNA]</scope>
    <source>
        <strain evidence="3 4">APC923/51-1</strain>
    </source>
</reference>
<dbReference type="CDD" id="cd00093">
    <property type="entry name" value="HTH_XRE"/>
    <property type="match status" value="1"/>
</dbReference>
<dbReference type="Proteomes" id="UP000251281">
    <property type="component" value="Unassembled WGS sequence"/>
</dbReference>
<accession>A0A329UI15</accession>
<dbReference type="EMBL" id="PRLD01000001">
    <property type="protein sequence ID" value="RAW60693.1"/>
    <property type="molecule type" value="Genomic_DNA"/>
</dbReference>
<dbReference type="SMART" id="SM00530">
    <property type="entry name" value="HTH_XRE"/>
    <property type="match status" value="1"/>
</dbReference>
<dbReference type="Gene3D" id="1.10.260.40">
    <property type="entry name" value="lambda repressor-like DNA-binding domains"/>
    <property type="match status" value="1"/>
</dbReference>
<evidence type="ECO:0000259" key="2">
    <source>
        <dbReference type="PROSITE" id="PS50943"/>
    </source>
</evidence>
<evidence type="ECO:0000313" key="4">
    <source>
        <dbReference type="Proteomes" id="UP000251281"/>
    </source>
</evidence>
<organism evidence="3 4">
    <name type="scientific">Faecalibacterium prausnitzii</name>
    <dbReference type="NCBI Taxonomy" id="853"/>
    <lineage>
        <taxon>Bacteria</taxon>
        <taxon>Bacillati</taxon>
        <taxon>Bacillota</taxon>
        <taxon>Clostridia</taxon>
        <taxon>Eubacteriales</taxon>
        <taxon>Oscillospiraceae</taxon>
        <taxon>Faecalibacterium</taxon>
    </lineage>
</organism>
<feature type="domain" description="HTH cro/C1-type" evidence="2">
    <location>
        <begin position="12"/>
        <end position="61"/>
    </location>
</feature>
<gene>
    <name evidence="3" type="ORF">C4N24_00890</name>
</gene>
<dbReference type="Pfam" id="PF13443">
    <property type="entry name" value="HTH_26"/>
    <property type="match status" value="1"/>
</dbReference>
<protein>
    <submittedName>
        <fullName evidence="3">XRE family transcriptional regulator</fullName>
    </submittedName>
</protein>
<evidence type="ECO:0000256" key="1">
    <source>
        <dbReference type="SAM" id="MobiDB-lite"/>
    </source>
</evidence>